<evidence type="ECO:0000313" key="2">
    <source>
        <dbReference type="EMBL" id="QHT95251.1"/>
    </source>
</evidence>
<name>A0A6C0IPY6_9ZZZZ</name>
<accession>A0A6C0IPY6</accession>
<protein>
    <submittedName>
        <fullName evidence="2">Uncharacterized protein</fullName>
    </submittedName>
</protein>
<evidence type="ECO:0000256" key="1">
    <source>
        <dbReference type="SAM" id="MobiDB-lite"/>
    </source>
</evidence>
<reference evidence="2" key="1">
    <citation type="journal article" date="2020" name="Nature">
        <title>Giant virus diversity and host interactions through global metagenomics.</title>
        <authorList>
            <person name="Schulz F."/>
            <person name="Roux S."/>
            <person name="Paez-Espino D."/>
            <person name="Jungbluth S."/>
            <person name="Walsh D.A."/>
            <person name="Denef V.J."/>
            <person name="McMahon K.D."/>
            <person name="Konstantinidis K.T."/>
            <person name="Eloe-Fadrosh E.A."/>
            <person name="Kyrpides N.C."/>
            <person name="Woyke T."/>
        </authorList>
    </citation>
    <scope>NUCLEOTIDE SEQUENCE</scope>
    <source>
        <strain evidence="2">GVMAG-M-3300024261-37</strain>
    </source>
</reference>
<dbReference type="EMBL" id="MN740238">
    <property type="protein sequence ID" value="QHT95251.1"/>
    <property type="molecule type" value="Genomic_DNA"/>
</dbReference>
<proteinExistence type="predicted"/>
<dbReference type="AlphaFoldDB" id="A0A6C0IPY6"/>
<feature type="region of interest" description="Disordered" evidence="1">
    <location>
        <begin position="1"/>
        <end position="29"/>
    </location>
</feature>
<sequence length="162" mass="18501">MSFTRFNYDEARTRQRLKQSTGSGRYHLNVPGPGNNSCYMEDPQIRIGGFAANNMNVVGGHPIDIDSDLSGRGRIYKKHCSENKYPLKKNITTTKISFNNCKSLGTDQTRTTHPARNFRALEQSLIQPLYLNPQENVCFNFQNNLNTRLLERDSYVPKLPCL</sequence>
<organism evidence="2">
    <name type="scientific">viral metagenome</name>
    <dbReference type="NCBI Taxonomy" id="1070528"/>
    <lineage>
        <taxon>unclassified sequences</taxon>
        <taxon>metagenomes</taxon>
        <taxon>organismal metagenomes</taxon>
    </lineage>
</organism>